<gene>
    <name evidence="1" type="ORF">AADV58_11460</name>
</gene>
<organism evidence="1 2">
    <name type="scientific">Azonexus hydrophilus</name>
    <dbReference type="NCBI Taxonomy" id="418702"/>
    <lineage>
        <taxon>Bacteria</taxon>
        <taxon>Pseudomonadati</taxon>
        <taxon>Pseudomonadota</taxon>
        <taxon>Betaproteobacteria</taxon>
        <taxon>Rhodocyclales</taxon>
        <taxon>Azonexaceae</taxon>
        <taxon>Azonexus</taxon>
    </lineage>
</organism>
<sequence>MSQRKTRARRTPVDEPYAEYFASCYAARLALVAALAARYKTDEQGAVNIIKSAAELAYFPGRHDVEHVAAAIGATRDQLDAALVDLGILPPIPPPATAVH</sequence>
<dbReference type="RefSeq" id="WP_341743244.1">
    <property type="nucleotide sequence ID" value="NZ_CP151406.1"/>
</dbReference>
<accession>A0ABZ2XDF5</accession>
<name>A0ABZ2XDF5_9RHOO</name>
<reference evidence="1 2" key="1">
    <citation type="submission" date="2024-04" db="EMBL/GenBank/DDBJ databases">
        <title>Dissimilatory iodate-reducing microorganisms contribute to the enrichment of iodine in groundwater.</title>
        <authorList>
            <person name="Jiang Z."/>
        </authorList>
    </citation>
    <scope>NUCLEOTIDE SEQUENCE [LARGE SCALE GENOMIC DNA]</scope>
    <source>
        <strain evidence="1 2">NCP973</strain>
    </source>
</reference>
<dbReference type="EMBL" id="CP151406">
    <property type="protein sequence ID" value="WZJ20570.1"/>
    <property type="molecule type" value="Genomic_DNA"/>
</dbReference>
<proteinExistence type="predicted"/>
<evidence type="ECO:0000313" key="2">
    <source>
        <dbReference type="Proteomes" id="UP001479520"/>
    </source>
</evidence>
<protein>
    <submittedName>
        <fullName evidence="1">Uncharacterized protein</fullName>
    </submittedName>
</protein>
<keyword evidence="2" id="KW-1185">Reference proteome</keyword>
<dbReference type="Proteomes" id="UP001479520">
    <property type="component" value="Chromosome"/>
</dbReference>
<evidence type="ECO:0000313" key="1">
    <source>
        <dbReference type="EMBL" id="WZJ20570.1"/>
    </source>
</evidence>